<comment type="caution">
    <text evidence="1">The sequence shown here is derived from an EMBL/GenBank/DDBJ whole genome shotgun (WGS) entry which is preliminary data.</text>
</comment>
<keyword evidence="2" id="KW-1185">Reference proteome</keyword>
<dbReference type="AlphaFoldDB" id="A0A7W6D6X2"/>
<evidence type="ECO:0000313" key="2">
    <source>
        <dbReference type="Proteomes" id="UP000574761"/>
    </source>
</evidence>
<protein>
    <submittedName>
        <fullName evidence="1">Uncharacterized protein</fullName>
    </submittedName>
</protein>
<organism evidence="1 2">
    <name type="scientific">Mycoplana azooxidifex</name>
    <dbReference type="NCBI Taxonomy" id="1636188"/>
    <lineage>
        <taxon>Bacteria</taxon>
        <taxon>Pseudomonadati</taxon>
        <taxon>Pseudomonadota</taxon>
        <taxon>Alphaproteobacteria</taxon>
        <taxon>Hyphomicrobiales</taxon>
        <taxon>Rhizobiaceae</taxon>
        <taxon>Mycoplana</taxon>
    </lineage>
</organism>
<sequence>MIENNRIEVLALRQIGWDHWDPIGIRQFGDLAWQNEAADEYDHYLLHAARMIQAGSTLEAATEYLERIITEHMGLGAHRNASLQTIDAIAAYLRS</sequence>
<gene>
    <name evidence="1" type="ORF">GGQ64_000918</name>
</gene>
<evidence type="ECO:0000313" key="1">
    <source>
        <dbReference type="EMBL" id="MBB3975731.1"/>
    </source>
</evidence>
<proteinExistence type="predicted"/>
<reference evidence="1 2" key="1">
    <citation type="submission" date="2020-08" db="EMBL/GenBank/DDBJ databases">
        <title>Genomic Encyclopedia of Type Strains, Phase IV (KMG-IV): sequencing the most valuable type-strain genomes for metagenomic binning, comparative biology and taxonomic classification.</title>
        <authorList>
            <person name="Goeker M."/>
        </authorList>
    </citation>
    <scope>NUCLEOTIDE SEQUENCE [LARGE SCALE GENOMIC DNA]</scope>
    <source>
        <strain evidence="1 2">DSM 100211</strain>
    </source>
</reference>
<name>A0A7W6D6X2_9HYPH</name>
<dbReference type="EMBL" id="JACIEE010000002">
    <property type="protein sequence ID" value="MBB3975731.1"/>
    <property type="molecule type" value="Genomic_DNA"/>
</dbReference>
<dbReference type="Proteomes" id="UP000574761">
    <property type="component" value="Unassembled WGS sequence"/>
</dbReference>
<accession>A0A7W6D6X2</accession>
<dbReference type="RefSeq" id="WP_183799734.1">
    <property type="nucleotide sequence ID" value="NZ_JACIEE010000002.1"/>
</dbReference>